<protein>
    <submittedName>
        <fullName evidence="1">Uncharacterized protein</fullName>
    </submittedName>
</protein>
<gene>
    <name evidence="1" type="ORF">SAMN05444405_108150</name>
</gene>
<keyword evidence="2" id="KW-1185">Reference proteome</keyword>
<organism evidence="1 2">
    <name type="scientific">Bacteroides luti</name>
    <dbReference type="NCBI Taxonomy" id="1297750"/>
    <lineage>
        <taxon>Bacteria</taxon>
        <taxon>Pseudomonadati</taxon>
        <taxon>Bacteroidota</taxon>
        <taxon>Bacteroidia</taxon>
        <taxon>Bacteroidales</taxon>
        <taxon>Bacteroidaceae</taxon>
        <taxon>Bacteroides</taxon>
    </lineage>
</organism>
<dbReference type="AlphaFoldDB" id="A0A1M5BLT5"/>
<reference evidence="1 2" key="1">
    <citation type="submission" date="2016-11" db="EMBL/GenBank/DDBJ databases">
        <authorList>
            <person name="Jaros S."/>
            <person name="Januszkiewicz K."/>
            <person name="Wedrychowicz H."/>
        </authorList>
    </citation>
    <scope>NUCLEOTIDE SEQUENCE [LARGE SCALE GENOMIC DNA]</scope>
    <source>
        <strain evidence="1 2">DSM 26991</strain>
    </source>
</reference>
<evidence type="ECO:0000313" key="1">
    <source>
        <dbReference type="EMBL" id="SHF43182.1"/>
    </source>
</evidence>
<dbReference type="EMBL" id="FQTV01000008">
    <property type="protein sequence ID" value="SHF43182.1"/>
    <property type="molecule type" value="Genomic_DNA"/>
</dbReference>
<evidence type="ECO:0000313" key="2">
    <source>
        <dbReference type="Proteomes" id="UP000184509"/>
    </source>
</evidence>
<accession>A0A1M5BLT5</accession>
<sequence length="47" mass="5737">MENKLIYKSILQRYYNSIKKKRWAMPAKLLVNKLNLLAVEFYLFTNK</sequence>
<proteinExistence type="predicted"/>
<name>A0A1M5BLT5_9BACE</name>
<dbReference type="Proteomes" id="UP000184509">
    <property type="component" value="Unassembled WGS sequence"/>
</dbReference>